<comment type="caution">
    <text evidence="1">The sequence shown here is derived from an EMBL/GenBank/DDBJ whole genome shotgun (WGS) entry which is preliminary data.</text>
</comment>
<dbReference type="RefSeq" id="WP_098523664.1">
    <property type="nucleotide sequence ID" value="NZ_NUYJ01000124.1"/>
</dbReference>
<dbReference type="EMBL" id="NVBO01000295">
    <property type="protein sequence ID" value="PFR90750.1"/>
    <property type="molecule type" value="Genomic_DNA"/>
</dbReference>
<evidence type="ECO:0000313" key="2">
    <source>
        <dbReference type="Proteomes" id="UP000226357"/>
    </source>
</evidence>
<evidence type="ECO:0000313" key="1">
    <source>
        <dbReference type="EMBL" id="PFR90750.1"/>
    </source>
</evidence>
<proteinExistence type="predicted"/>
<reference evidence="1 2" key="1">
    <citation type="submission" date="2017-09" db="EMBL/GenBank/DDBJ databases">
        <title>Large-scale bioinformatics analysis of Bacillus genomes uncovers conserved roles of natural products in bacterial physiology.</title>
        <authorList>
            <consortium name="Agbiome Team Llc"/>
            <person name="Bleich R.M."/>
            <person name="Grubbs K.J."/>
            <person name="Santa Maria K.C."/>
            <person name="Allen S.E."/>
            <person name="Farag S."/>
            <person name="Shank E.A."/>
            <person name="Bowers A."/>
        </authorList>
    </citation>
    <scope>NUCLEOTIDE SEQUENCE [LARGE SCALE GENOMIC DNA]</scope>
    <source>
        <strain evidence="1 2">AFS067272</strain>
    </source>
</reference>
<dbReference type="AlphaFoldDB" id="A0AA44Q6D2"/>
<name>A0AA44Q6D2_BACCE</name>
<dbReference type="Proteomes" id="UP000226357">
    <property type="component" value="Unassembled WGS sequence"/>
</dbReference>
<accession>A0AA44Q6D2</accession>
<gene>
    <name evidence="1" type="ORF">COK38_23295</name>
</gene>
<organism evidence="1 2">
    <name type="scientific">Bacillus cereus</name>
    <dbReference type="NCBI Taxonomy" id="1396"/>
    <lineage>
        <taxon>Bacteria</taxon>
        <taxon>Bacillati</taxon>
        <taxon>Bacillota</taxon>
        <taxon>Bacilli</taxon>
        <taxon>Bacillales</taxon>
        <taxon>Bacillaceae</taxon>
        <taxon>Bacillus</taxon>
        <taxon>Bacillus cereus group</taxon>
    </lineage>
</organism>
<sequence length="145" mass="16897">MTLLLLVLLLAIIAYTYCFMVLKKDLKLMHNIQKSKECGNDVLDTEGYLLCIEDSMILDDFYFYKDIIKAMPKNQSCKVISFNISEEATNVKLMEGINLRNIPSIMYINKQRESKEIFNFNDLDEHFGTKDIIKLVTEVLKKNKN</sequence>
<protein>
    <submittedName>
        <fullName evidence="1">Uncharacterized protein</fullName>
    </submittedName>
</protein>